<gene>
    <name evidence="3" type="ORF">DES43_105203</name>
</gene>
<sequence length="1033" mass="112996">MPFIDAQRYPQDLTNIAGPEPIADPSLVQIFEAAFRTENMVGSYLASRGMPDPRRIEEGLNAIDYVKDDAEFAPYVREFAGVFNKEAADALKLQIKREQQDRRTIEAAGGMGMVASLAAGVIDIPTLLPVFGGGMAGGSVMRTATGAAIGAAMGATVSETGLQLTQVTRTGEETAYNIGGSILLGGALGTLAGRYLSTPQAVELSRKIERSEAEYDAVDNAFIAAGKGTSAGAAARDTGPLRLKDEDLIKKLPVINRQDPMIRLQLSDYDSARQTVRGLAETPLEYAENAQGVATEIGGSVETRMKMWNAPLARTLSEMDTAYARYFNNAQEPTSWQVRLSPLKSEFQRLTGGQKLTYKQFKEEVGKAAFSGEKHAIPEIAEAARFYRQLDDAMKQAAIDARLFPEDIAVQGDVSHLFRMYNKEKIIARRDEFGRILHDYFISKRDAAVKIGDAQNLAKEADAAAKRANAKMEEFSRLSDQEVRELVEETIDTILGNADGRIPYDSIVSGPRGPLKERLLHIESAKIQDFLNLDIEEVMRAQVRTMSADVELSKKFGTPDLAEEIRKINDEANRKIAAVDGAKDKDGKPLSAEAKEKERRRLDRQREDAVRDVKGIRDRLRGQYALPSNPDSLVLRAGRIARNLNYLRLLGGMTVSAIPDMGKVIFTHGMTSTFRDGFVPMVKNFRAFRLAAEEVKQAGTALDMILDSRTMAMADITDDFGRHSAFERGLQAASSRFGVVSLMAPWNAAMKQFSGLVTMTNMLQASQRVANGTASKADIRKLAASNINPDLASRIAKQFAEHGETQDGVLLAKAGNWTDRQATDAFRSAIVRDVDRIVVTPGQDKPLWMSTELGKTVGQFKSFGISSMQKTTLAGLQQRDAAVLNGLMVMMGLGAMTYGMKEFVADRTPSDNWRVWAANAFDWSGLGGWLMEPNGLLEKATRGRLGLSALTGEQLSRFQSRNIAGTIAGPSIDAVADIFQVSGSIFAGDTTKSDLRKARQLIPLQNLFYVRKLLNAVEDATGDALGLPETRRN</sequence>
<evidence type="ECO:0000256" key="1">
    <source>
        <dbReference type="SAM" id="Coils"/>
    </source>
</evidence>
<dbReference type="AlphaFoldDB" id="A0A4R6YIU0"/>
<name>A0A4R6YIU0_9HYPH</name>
<proteinExistence type="predicted"/>
<organism evidence="3 4">
    <name type="scientific">Aquamicrobium defluvii</name>
    <dbReference type="NCBI Taxonomy" id="69279"/>
    <lineage>
        <taxon>Bacteria</taxon>
        <taxon>Pseudomonadati</taxon>
        <taxon>Pseudomonadota</taxon>
        <taxon>Alphaproteobacteria</taxon>
        <taxon>Hyphomicrobiales</taxon>
        <taxon>Phyllobacteriaceae</taxon>
        <taxon>Aquamicrobium</taxon>
    </lineage>
</organism>
<keyword evidence="1" id="KW-0175">Coiled coil</keyword>
<dbReference type="EMBL" id="SNZF01000005">
    <property type="protein sequence ID" value="TDR36536.1"/>
    <property type="molecule type" value="Genomic_DNA"/>
</dbReference>
<accession>A0A4R6YIU0</accession>
<evidence type="ECO:0000313" key="4">
    <source>
        <dbReference type="Proteomes" id="UP000294958"/>
    </source>
</evidence>
<evidence type="ECO:0000256" key="2">
    <source>
        <dbReference type="SAM" id="MobiDB-lite"/>
    </source>
</evidence>
<evidence type="ECO:0000313" key="3">
    <source>
        <dbReference type="EMBL" id="TDR36536.1"/>
    </source>
</evidence>
<feature type="region of interest" description="Disordered" evidence="2">
    <location>
        <begin position="581"/>
        <end position="606"/>
    </location>
</feature>
<protein>
    <submittedName>
        <fullName evidence="3">Uncharacterized protein</fullName>
    </submittedName>
</protein>
<reference evidence="3 4" key="1">
    <citation type="submission" date="2019-03" db="EMBL/GenBank/DDBJ databases">
        <title>Genomic Encyclopedia of Type Strains, Phase IV (KMG-IV): sequencing the most valuable type-strain genomes for metagenomic binning, comparative biology and taxonomic classification.</title>
        <authorList>
            <person name="Goeker M."/>
        </authorList>
    </citation>
    <scope>NUCLEOTIDE SEQUENCE [LARGE SCALE GENOMIC DNA]</scope>
    <source>
        <strain evidence="3 4">DSM 11603</strain>
    </source>
</reference>
<keyword evidence="4" id="KW-1185">Reference proteome</keyword>
<feature type="coiled-coil region" evidence="1">
    <location>
        <begin position="451"/>
        <end position="478"/>
    </location>
</feature>
<comment type="caution">
    <text evidence="3">The sequence shown here is derived from an EMBL/GenBank/DDBJ whole genome shotgun (WGS) entry which is preliminary data.</text>
</comment>
<dbReference type="Proteomes" id="UP000294958">
    <property type="component" value="Unassembled WGS sequence"/>
</dbReference>